<organism evidence="2 3">
    <name type="scientific">Peltaster fructicola</name>
    <dbReference type="NCBI Taxonomy" id="286661"/>
    <lineage>
        <taxon>Eukaryota</taxon>
        <taxon>Fungi</taxon>
        <taxon>Dikarya</taxon>
        <taxon>Ascomycota</taxon>
        <taxon>Pezizomycotina</taxon>
        <taxon>Dothideomycetes</taxon>
        <taxon>Dothideomycetes incertae sedis</taxon>
        <taxon>Peltaster</taxon>
    </lineage>
</organism>
<accession>A0A6H0XWE5</accession>
<feature type="compositionally biased region" description="Polar residues" evidence="1">
    <location>
        <begin position="60"/>
        <end position="71"/>
    </location>
</feature>
<evidence type="ECO:0000313" key="3">
    <source>
        <dbReference type="Proteomes" id="UP000503462"/>
    </source>
</evidence>
<dbReference type="AlphaFoldDB" id="A0A6H0XWE5"/>
<dbReference type="Proteomes" id="UP000503462">
    <property type="component" value="Chromosome 3"/>
</dbReference>
<dbReference type="OrthoDB" id="529205at2759"/>
<keyword evidence="3" id="KW-1185">Reference proteome</keyword>
<evidence type="ECO:0000256" key="1">
    <source>
        <dbReference type="SAM" id="MobiDB-lite"/>
    </source>
</evidence>
<dbReference type="EMBL" id="CP051141">
    <property type="protein sequence ID" value="QIW99091.1"/>
    <property type="molecule type" value="Genomic_DNA"/>
</dbReference>
<reference evidence="2 3" key="1">
    <citation type="journal article" date="2016" name="Sci. Rep.">
        <title>Peltaster fructicola genome reveals evolution from an invasive phytopathogen to an ectophytic parasite.</title>
        <authorList>
            <person name="Xu C."/>
            <person name="Chen H."/>
            <person name="Gleason M.L."/>
            <person name="Xu J.R."/>
            <person name="Liu H."/>
            <person name="Zhang R."/>
            <person name="Sun G."/>
        </authorList>
    </citation>
    <scope>NUCLEOTIDE SEQUENCE [LARGE SCALE GENOMIC DNA]</scope>
    <source>
        <strain evidence="2 3">LNHT1506</strain>
    </source>
</reference>
<protein>
    <recommendedName>
        <fullName evidence="4">Mitochondrial ATPase inhibitor</fullName>
    </recommendedName>
</protein>
<name>A0A6H0XWE5_9PEZI</name>
<feature type="compositionally biased region" description="Basic and acidic residues" evidence="1">
    <location>
        <begin position="38"/>
        <end position="59"/>
    </location>
</feature>
<feature type="region of interest" description="Disordered" evidence="1">
    <location>
        <begin position="38"/>
        <end position="94"/>
    </location>
</feature>
<proteinExistence type="predicted"/>
<evidence type="ECO:0000313" key="2">
    <source>
        <dbReference type="EMBL" id="QIW99091.1"/>
    </source>
</evidence>
<evidence type="ECO:0008006" key="4">
    <source>
        <dbReference type="Google" id="ProtNLM"/>
    </source>
</evidence>
<gene>
    <name evidence="2" type="ORF">AMS68_004609</name>
</gene>
<sequence length="113" mass="12821">MSAIRQSLTAARRAPRFVQQTVATRSFVASRQLRVSKETDLHHEGRQAEIEREHQKKNDGQWNDSLASDSESIAKADRGELQGGEKTISQLQDETAKLANQQKLDELEKLKKH</sequence>